<proteinExistence type="predicted"/>
<dbReference type="EMBL" id="JZDQ02000008">
    <property type="protein sequence ID" value="OIJ27444.1"/>
    <property type="molecule type" value="Genomic_DNA"/>
</dbReference>
<protein>
    <submittedName>
        <fullName evidence="2">LLM class F420-dependent oxidoreductase</fullName>
    </submittedName>
</protein>
<dbReference type="STRING" id="1844.UG56_007045"/>
<comment type="caution">
    <text evidence="2">The sequence shown here is derived from an EMBL/GenBank/DDBJ whole genome shotgun (WGS) entry which is preliminary data.</text>
</comment>
<accession>A0A1J4N7G7</accession>
<dbReference type="InterPro" id="IPR019922">
    <property type="entry name" value="Lucif-like_OxRdatse_MSMEG_4141"/>
</dbReference>
<dbReference type="Proteomes" id="UP000033772">
    <property type="component" value="Unassembled WGS sequence"/>
</dbReference>
<dbReference type="SUPFAM" id="SSF51679">
    <property type="entry name" value="Bacterial luciferase-like"/>
    <property type="match status" value="1"/>
</dbReference>
<dbReference type="RefSeq" id="WP_045549599.1">
    <property type="nucleotide sequence ID" value="NZ_JZDQ02000008.1"/>
</dbReference>
<organism evidence="2 3">
    <name type="scientific">Nocardioides luteus</name>
    <dbReference type="NCBI Taxonomy" id="1844"/>
    <lineage>
        <taxon>Bacteria</taxon>
        <taxon>Bacillati</taxon>
        <taxon>Actinomycetota</taxon>
        <taxon>Actinomycetes</taxon>
        <taxon>Propionibacteriales</taxon>
        <taxon>Nocardioidaceae</taxon>
        <taxon>Nocardioides</taxon>
    </lineage>
</organism>
<evidence type="ECO:0000313" key="2">
    <source>
        <dbReference type="EMBL" id="OIJ27444.1"/>
    </source>
</evidence>
<dbReference type="Gene3D" id="3.20.20.30">
    <property type="entry name" value="Luciferase-like domain"/>
    <property type="match status" value="2"/>
</dbReference>
<keyword evidence="3" id="KW-1185">Reference proteome</keyword>
<dbReference type="PANTHER" id="PTHR30137">
    <property type="entry name" value="LUCIFERASE-LIKE MONOOXYGENASE"/>
    <property type="match status" value="1"/>
</dbReference>
<dbReference type="PANTHER" id="PTHR30137:SF18">
    <property type="entry name" value="CONSERVED PROTEIN"/>
    <property type="match status" value="1"/>
</dbReference>
<dbReference type="GO" id="GO:0016705">
    <property type="term" value="F:oxidoreductase activity, acting on paired donors, with incorporation or reduction of molecular oxygen"/>
    <property type="evidence" value="ECO:0007669"/>
    <property type="project" value="InterPro"/>
</dbReference>
<dbReference type="NCBIfam" id="TIGR03620">
    <property type="entry name" value="F420_MSMEG_4141"/>
    <property type="match status" value="1"/>
</dbReference>
<evidence type="ECO:0000259" key="1">
    <source>
        <dbReference type="Pfam" id="PF00296"/>
    </source>
</evidence>
<name>A0A1J4N7G7_9ACTN</name>
<gene>
    <name evidence="2" type="ORF">UG56_007045</name>
</gene>
<dbReference type="InterPro" id="IPR036661">
    <property type="entry name" value="Luciferase-like_sf"/>
</dbReference>
<dbReference type="InterPro" id="IPR050766">
    <property type="entry name" value="Bact_Lucif_Oxidored"/>
</dbReference>
<reference evidence="2" key="1">
    <citation type="submission" date="2016-10" db="EMBL/GenBank/DDBJ databases">
        <title>Draft Genome Sequence of Nocardioides luteus Strain BAFB, an Alkane-Degrading Bacterium Isolated from JP-7 Polluted Soil.</title>
        <authorList>
            <person name="Brown L."/>
            <person name="Ruiz O.N."/>
            <person name="Gunasekera T."/>
        </authorList>
    </citation>
    <scope>NUCLEOTIDE SEQUENCE [LARGE SCALE GENOMIC DNA]</scope>
    <source>
        <strain evidence="2">BAFB</strain>
    </source>
</reference>
<dbReference type="GO" id="GO:0005829">
    <property type="term" value="C:cytosol"/>
    <property type="evidence" value="ECO:0007669"/>
    <property type="project" value="TreeGrafter"/>
</dbReference>
<feature type="domain" description="Luciferase-like" evidence="1">
    <location>
        <begin position="20"/>
        <end position="267"/>
    </location>
</feature>
<dbReference type="AlphaFoldDB" id="A0A1J4N7G7"/>
<dbReference type="Pfam" id="PF00296">
    <property type="entry name" value="Bac_luciferase"/>
    <property type="match status" value="1"/>
</dbReference>
<evidence type="ECO:0000313" key="3">
    <source>
        <dbReference type="Proteomes" id="UP000033772"/>
    </source>
</evidence>
<dbReference type="OrthoDB" id="4760590at2"/>
<dbReference type="InterPro" id="IPR011251">
    <property type="entry name" value="Luciferase-like_dom"/>
</dbReference>
<sequence length="296" mass="31959">MPDQQKVDELKKRLTSYGVWTGARQWTDLGRAREVAAEVESLGYGAIWVGSSSMPFALHEALLAGSTDLLVVTGIVSIWENPAAAVAARYAELDATYGGRFVLGLGNSHAQQVGEQTYVKPYSRTVAYLDELDAAGTVPEEGRLLAALRPRMLGLAGDRTAGAHPYLMPPEHTAHARAVLGAGPLLAAEQKVVLETDPARARAVARERLSMYLGLPNYTNALLDYGLVPEDFEGEGSDRWVDLGAAWGEEHAVAARLHAHRDAGADHVLVQVLTERGLSDLPLPEWRRLASALQLP</sequence>